<accession>A0A6G0T4E9</accession>
<keyword evidence="1" id="KW-0472">Membrane</keyword>
<dbReference type="EMBL" id="VYZN01000062">
    <property type="protein sequence ID" value="KAE9525215.1"/>
    <property type="molecule type" value="Genomic_DNA"/>
</dbReference>
<organism evidence="2 3">
    <name type="scientific">Aphis glycines</name>
    <name type="common">Soybean aphid</name>
    <dbReference type="NCBI Taxonomy" id="307491"/>
    <lineage>
        <taxon>Eukaryota</taxon>
        <taxon>Metazoa</taxon>
        <taxon>Ecdysozoa</taxon>
        <taxon>Arthropoda</taxon>
        <taxon>Hexapoda</taxon>
        <taxon>Insecta</taxon>
        <taxon>Pterygota</taxon>
        <taxon>Neoptera</taxon>
        <taxon>Paraneoptera</taxon>
        <taxon>Hemiptera</taxon>
        <taxon>Sternorrhyncha</taxon>
        <taxon>Aphidomorpha</taxon>
        <taxon>Aphidoidea</taxon>
        <taxon>Aphididae</taxon>
        <taxon>Aphidini</taxon>
        <taxon>Aphis</taxon>
        <taxon>Aphis</taxon>
    </lineage>
</organism>
<evidence type="ECO:0000313" key="3">
    <source>
        <dbReference type="Proteomes" id="UP000475862"/>
    </source>
</evidence>
<feature type="transmembrane region" description="Helical" evidence="1">
    <location>
        <begin position="129"/>
        <end position="148"/>
    </location>
</feature>
<name>A0A6G0T4E9_APHGL</name>
<comment type="caution">
    <text evidence="2">The sequence shown here is derived from an EMBL/GenBank/DDBJ whole genome shotgun (WGS) entry which is preliminary data.</text>
</comment>
<keyword evidence="1" id="KW-1133">Transmembrane helix</keyword>
<protein>
    <submittedName>
        <fullName evidence="2">Uncharacterized protein</fullName>
    </submittedName>
</protein>
<proteinExistence type="predicted"/>
<evidence type="ECO:0000256" key="1">
    <source>
        <dbReference type="SAM" id="Phobius"/>
    </source>
</evidence>
<gene>
    <name evidence="2" type="ORF">AGLY_014400</name>
</gene>
<dbReference type="Proteomes" id="UP000475862">
    <property type="component" value="Unassembled WGS sequence"/>
</dbReference>
<keyword evidence="1" id="KW-0812">Transmembrane</keyword>
<dbReference type="AlphaFoldDB" id="A0A6G0T4E9"/>
<feature type="transmembrane region" description="Helical" evidence="1">
    <location>
        <begin position="154"/>
        <end position="171"/>
    </location>
</feature>
<keyword evidence="3" id="KW-1185">Reference proteome</keyword>
<reference evidence="2 3" key="1">
    <citation type="submission" date="2019-08" db="EMBL/GenBank/DDBJ databases">
        <title>The genome of the soybean aphid Biotype 1, its phylome, world population structure and adaptation to the North American continent.</title>
        <authorList>
            <person name="Giordano R."/>
            <person name="Donthu R.K."/>
            <person name="Hernandez A.G."/>
            <person name="Wright C.L."/>
            <person name="Zimin A.V."/>
        </authorList>
    </citation>
    <scope>NUCLEOTIDE SEQUENCE [LARGE SCALE GENOMIC DNA]</scope>
    <source>
        <tissue evidence="2">Whole aphids</tissue>
    </source>
</reference>
<evidence type="ECO:0000313" key="2">
    <source>
        <dbReference type="EMBL" id="KAE9525215.1"/>
    </source>
</evidence>
<sequence length="187" mass="22293">MTRAEKCKTCRIRLLTTKPTNWNIYIYLVFLKLYHNANNITLTSRKLSFPSPSSSASLIRRTIAELFSNYANIIRTKIINKQKRICHINTIDQNLPEIHEHNHDYGKLSRYCNLIIGKRWLRRLVPTELINYALLLKNILIILITVLRTKRTNFDRYIYVFIILCIILNRYDRIATKSSYLKYEKKN</sequence>